<dbReference type="InterPro" id="IPR011990">
    <property type="entry name" value="TPR-like_helical_dom_sf"/>
</dbReference>
<evidence type="ECO:0000256" key="1">
    <source>
        <dbReference type="ARBA" id="ARBA00004922"/>
    </source>
</evidence>
<dbReference type="Gene3D" id="3.40.50.11380">
    <property type="match status" value="1"/>
</dbReference>
<keyword evidence="7 8" id="KW-0802">TPR repeat</keyword>
<dbReference type="SUPFAM" id="SSF48452">
    <property type="entry name" value="TPR-like"/>
    <property type="match status" value="1"/>
</dbReference>
<evidence type="ECO:0000256" key="5">
    <source>
        <dbReference type="ARBA" id="ARBA00022679"/>
    </source>
</evidence>
<dbReference type="GO" id="GO:0097363">
    <property type="term" value="F:protein O-acetylglucosaminyltransferase activity"/>
    <property type="evidence" value="ECO:0007669"/>
    <property type="project" value="UniProtKB-EC"/>
</dbReference>
<sequence>MSDPMPSTRSAPDDPQFDADIALVMQSAIACHHNGEFADAKAMYEVVIAARPNHADARYNLAVLNVQTGNPEAALPHFEVALGVDPNNGQFWVAYINAQIEAGRAAAAWAMIGMCQQRGIRGPALDGLIQRLSISEEGRAATVGTAAAGHTVAATPAPAADEAPVNADPRGGLARRPTQQDITRFTALYNKGRYADAVKHARTMTERYPGSAYAWKSLSNALHKHGEYLAAAEPLARATTLDPADVVLGTLYADVLRLANRLADSEREARRVIAVDDSHAEAWRVLNMTLLAQGRSTEAIAAGNRSVELAPDSLQMYGSLGVALSELGATLEAEQAFRRAHELMPRDAAMHSNLLFCMTHDPQLDSETIFAAHRRFADIHEAPVRSRWPRHPNKRDPERKLRVGIISGDLFNHAVSSYVMPILEVLHRDPSLSLHVYHNHTTEDGVTERMRGWTDSWLQVAGLTDDRLVERIRSDRIDIMLDLSSHTGRNRLTALARKPAPVQITWVGYPGTTGLDAMDYYFADRYGVPFGEMERQYTEKIIHLPAGGTFKPVDNAPPVNLLPALHNGFVTFGSFNRLNKLRREVIAVWARILHAVPNSRMRVGSVPRVGGVDMLLEWFTAEGIAHQRLDLQPRAPAAVYLQQHHHVDFCLDTFPYTGSTTALNALWMGVPTLTIRGGTLASRAGAVWMSSVGLEQFVADSPDDFVARGIALANDVQGLAAVRRGLRDRCRQSPGFQPERIANAVSDAFRMAWRRWCADEAPAPFTVPERAATGASADSAAAETALTGDA</sequence>
<comment type="similarity">
    <text evidence="2">Belongs to the glycosyltransferase 41 family. O-GlcNAc transferase subfamily.</text>
</comment>
<keyword evidence="6" id="KW-0677">Repeat</keyword>
<evidence type="ECO:0000256" key="4">
    <source>
        <dbReference type="ARBA" id="ARBA00022676"/>
    </source>
</evidence>
<dbReference type="PANTHER" id="PTHR44835">
    <property type="entry name" value="UDP-N-ACETYLGLUCOSAMINE--PEPTIDE N-ACETYLGLUCOSAMINYLTRANSFERASE SPINDLY-RELATED"/>
    <property type="match status" value="1"/>
</dbReference>
<protein>
    <recommendedName>
        <fullName evidence="3">protein O-GlcNAc transferase</fullName>
        <ecNumber evidence="3">2.4.1.255</ecNumber>
    </recommendedName>
</protein>
<evidence type="ECO:0000256" key="7">
    <source>
        <dbReference type="ARBA" id="ARBA00022803"/>
    </source>
</evidence>
<accession>A0AAQ0BS63</accession>
<name>A0AAQ0BS63_BURGL</name>
<dbReference type="EMBL" id="CP065601">
    <property type="protein sequence ID" value="QPQ91853.1"/>
    <property type="molecule type" value="Genomic_DNA"/>
</dbReference>
<feature type="repeat" description="TPR" evidence="8">
    <location>
        <begin position="314"/>
        <end position="347"/>
    </location>
</feature>
<comment type="pathway">
    <text evidence="1">Protein modification; protein glycosylation.</text>
</comment>
<feature type="repeat" description="TPR" evidence="8">
    <location>
        <begin position="280"/>
        <end position="313"/>
    </location>
</feature>
<reference evidence="11 12" key="1">
    <citation type="submission" date="2020-12" db="EMBL/GenBank/DDBJ databases">
        <title>FDA dAtabase for Regulatory Grade micrObial Sequences (FDA-ARGOS): Supporting development and validation of Infectious Disease Dx tests.</title>
        <authorList>
            <person name="Minogue T."/>
            <person name="Wolcott M."/>
            <person name="Wasieloski L."/>
            <person name="Aguilar W."/>
            <person name="Moore D."/>
            <person name="Jaissle J."/>
            <person name="Tallon L."/>
            <person name="Sadzewicz L."/>
            <person name="Zhao X."/>
            <person name="Boylan J."/>
            <person name="Ott S."/>
            <person name="Bowen H."/>
            <person name="Vavikolanu K."/>
            <person name="Mehta A."/>
            <person name="Aluvathingal J."/>
            <person name="Nadendla S."/>
            <person name="Yan Y."/>
            <person name="Sichtig H."/>
        </authorList>
    </citation>
    <scope>NUCLEOTIDE SEQUENCE [LARGE SCALE GENOMIC DNA]</scope>
    <source>
        <strain evidence="11 12">FDAARGOS_949</strain>
    </source>
</reference>
<dbReference type="InterPro" id="IPR019734">
    <property type="entry name" value="TPR_rpt"/>
</dbReference>
<proteinExistence type="inferred from homology"/>
<feature type="repeat" description="TPR" evidence="8">
    <location>
        <begin position="212"/>
        <end position="245"/>
    </location>
</feature>
<dbReference type="InterPro" id="IPR051939">
    <property type="entry name" value="Glycosyltr_41/O-GlcNAc_trsf"/>
</dbReference>
<dbReference type="PROSITE" id="PS50005">
    <property type="entry name" value="TPR"/>
    <property type="match status" value="4"/>
</dbReference>
<evidence type="ECO:0000256" key="6">
    <source>
        <dbReference type="ARBA" id="ARBA00022737"/>
    </source>
</evidence>
<feature type="region of interest" description="Disordered" evidence="9">
    <location>
        <begin position="155"/>
        <end position="175"/>
    </location>
</feature>
<dbReference type="Proteomes" id="UP000594892">
    <property type="component" value="Chromosome 2"/>
</dbReference>
<evidence type="ECO:0000259" key="10">
    <source>
        <dbReference type="Pfam" id="PF13844"/>
    </source>
</evidence>
<dbReference type="InterPro" id="IPR029489">
    <property type="entry name" value="OGT/SEC/SPY_C"/>
</dbReference>
<dbReference type="AlphaFoldDB" id="A0AAQ0BS63"/>
<dbReference type="Pfam" id="PF13432">
    <property type="entry name" value="TPR_16"/>
    <property type="match status" value="3"/>
</dbReference>
<dbReference type="Gene3D" id="1.25.40.10">
    <property type="entry name" value="Tetratricopeptide repeat domain"/>
    <property type="match status" value="3"/>
</dbReference>
<dbReference type="SMART" id="SM00028">
    <property type="entry name" value="TPR"/>
    <property type="match status" value="5"/>
</dbReference>
<feature type="repeat" description="TPR" evidence="8">
    <location>
        <begin position="55"/>
        <end position="88"/>
    </location>
</feature>
<dbReference type="Pfam" id="PF13844">
    <property type="entry name" value="Glyco_transf_41"/>
    <property type="match status" value="2"/>
</dbReference>
<gene>
    <name evidence="11" type="ORF">I6H06_22335</name>
</gene>
<evidence type="ECO:0000256" key="3">
    <source>
        <dbReference type="ARBA" id="ARBA00011970"/>
    </source>
</evidence>
<feature type="compositionally biased region" description="Low complexity" evidence="9">
    <location>
        <begin position="771"/>
        <end position="790"/>
    </location>
</feature>
<evidence type="ECO:0000256" key="9">
    <source>
        <dbReference type="SAM" id="MobiDB-lite"/>
    </source>
</evidence>
<evidence type="ECO:0000256" key="8">
    <source>
        <dbReference type="PROSITE-ProRule" id="PRU00339"/>
    </source>
</evidence>
<evidence type="ECO:0000313" key="11">
    <source>
        <dbReference type="EMBL" id="QPQ91853.1"/>
    </source>
</evidence>
<organism evidence="11 12">
    <name type="scientific">Burkholderia glumae</name>
    <name type="common">Pseudomonas glumae</name>
    <dbReference type="NCBI Taxonomy" id="337"/>
    <lineage>
        <taxon>Bacteria</taxon>
        <taxon>Pseudomonadati</taxon>
        <taxon>Pseudomonadota</taxon>
        <taxon>Betaproteobacteria</taxon>
        <taxon>Burkholderiales</taxon>
        <taxon>Burkholderiaceae</taxon>
        <taxon>Burkholderia</taxon>
    </lineage>
</organism>
<feature type="compositionally biased region" description="Low complexity" evidence="9">
    <location>
        <begin position="155"/>
        <end position="165"/>
    </location>
</feature>
<dbReference type="RefSeq" id="WP_012734270.1">
    <property type="nucleotide sequence ID" value="NZ_CP021157.1"/>
</dbReference>
<dbReference type="Gene3D" id="3.40.50.2000">
    <property type="entry name" value="Glycogen Phosphorylase B"/>
    <property type="match status" value="1"/>
</dbReference>
<keyword evidence="4" id="KW-0328">Glycosyltransferase</keyword>
<feature type="region of interest" description="Disordered" evidence="9">
    <location>
        <begin position="768"/>
        <end position="790"/>
    </location>
</feature>
<dbReference type="EC" id="2.4.1.255" evidence="3"/>
<dbReference type="PANTHER" id="PTHR44835:SF1">
    <property type="entry name" value="PROTEIN O-GLCNAC TRANSFERASE"/>
    <property type="match status" value="1"/>
</dbReference>
<evidence type="ECO:0000313" key="12">
    <source>
        <dbReference type="Proteomes" id="UP000594892"/>
    </source>
</evidence>
<feature type="domain" description="O-GlcNAc transferase C-terminal" evidence="10">
    <location>
        <begin position="566"/>
        <end position="739"/>
    </location>
</feature>
<keyword evidence="5" id="KW-0808">Transferase</keyword>
<evidence type="ECO:0000256" key="2">
    <source>
        <dbReference type="ARBA" id="ARBA00005386"/>
    </source>
</evidence>
<feature type="domain" description="O-GlcNAc transferase C-terminal" evidence="10">
    <location>
        <begin position="391"/>
        <end position="546"/>
    </location>
</feature>
<dbReference type="GeneID" id="45696589"/>